<feature type="chain" id="PRO_5042080358" description="Trichome birefringence-like N-terminal domain-containing protein" evidence="8">
    <location>
        <begin position="22"/>
        <end position="388"/>
    </location>
</feature>
<comment type="similarity">
    <text evidence="2">Belongs to the PC-esterase family. TBL subfamily.</text>
</comment>
<dbReference type="GO" id="GO:0005794">
    <property type="term" value="C:Golgi apparatus"/>
    <property type="evidence" value="ECO:0007669"/>
    <property type="project" value="TreeGrafter"/>
</dbReference>
<keyword evidence="8" id="KW-0732">Signal</keyword>
<dbReference type="PANTHER" id="PTHR32285:SF14">
    <property type="entry name" value="PROTEIN PMR5"/>
    <property type="match status" value="1"/>
</dbReference>
<evidence type="ECO:0000259" key="9">
    <source>
        <dbReference type="Pfam" id="PF13839"/>
    </source>
</evidence>
<name>A0AAD4X4L9_9MAGN</name>
<dbReference type="InterPro" id="IPR025846">
    <property type="entry name" value="TBL_N"/>
</dbReference>
<feature type="compositionally biased region" description="Basic residues" evidence="7">
    <location>
        <begin position="40"/>
        <end position="50"/>
    </location>
</feature>
<evidence type="ECO:0000313" key="12">
    <source>
        <dbReference type="Proteomes" id="UP001202328"/>
    </source>
</evidence>
<evidence type="ECO:0000256" key="5">
    <source>
        <dbReference type="ARBA" id="ARBA00022989"/>
    </source>
</evidence>
<sequence>MGVHGVCKVLLLLILFEIVSSTQLQITKLHKQKPPNSSSKSHKGNNKKKPVVPPNQQSCNIFVGSWVQDDSYPIYQSSNCPIIDPEFNCQQYGRPDSAYLKYKWQPSGCNIPRFNGLDFLTKMKGKSIMFIGDSLGLNQWQSLVCMISAAVPKSKTQFTKHDPLSSFKFVEYGVTVSFYRTPYLVDIDSVNGKRILRLDSISQSGSIWKDVDVLSFNSGHWWSHKGQLQGWDSMELGGSIYEDMDRLVAFDRGMRTWSNWVDTNIDTSKTRVYFQGVSPTHYNPKEWKDDSGRKNCYGETGPLGGETYPGPYPDQMGVIQSVIRDMKTPTYLLDITVLSELRKDGHPSIYSGNVSPDQRLNPNRSSDCSHWCLPGLPDTWNQLFYATI</sequence>
<dbReference type="Pfam" id="PF14416">
    <property type="entry name" value="PMR5N"/>
    <property type="match status" value="1"/>
</dbReference>
<dbReference type="Proteomes" id="UP001202328">
    <property type="component" value="Unassembled WGS sequence"/>
</dbReference>
<comment type="caution">
    <text evidence="11">The sequence shown here is derived from an EMBL/GenBank/DDBJ whole genome shotgun (WGS) entry which is preliminary data.</text>
</comment>
<evidence type="ECO:0000256" key="4">
    <source>
        <dbReference type="ARBA" id="ARBA00022968"/>
    </source>
</evidence>
<dbReference type="EMBL" id="JAJJMB010017633">
    <property type="protein sequence ID" value="KAI3836842.1"/>
    <property type="molecule type" value="Genomic_DNA"/>
</dbReference>
<dbReference type="InterPro" id="IPR029962">
    <property type="entry name" value="TBL"/>
</dbReference>
<organism evidence="11 12">
    <name type="scientific">Papaver atlanticum</name>
    <dbReference type="NCBI Taxonomy" id="357466"/>
    <lineage>
        <taxon>Eukaryota</taxon>
        <taxon>Viridiplantae</taxon>
        <taxon>Streptophyta</taxon>
        <taxon>Embryophyta</taxon>
        <taxon>Tracheophyta</taxon>
        <taxon>Spermatophyta</taxon>
        <taxon>Magnoliopsida</taxon>
        <taxon>Ranunculales</taxon>
        <taxon>Papaveraceae</taxon>
        <taxon>Papaveroideae</taxon>
        <taxon>Papaver</taxon>
    </lineage>
</organism>
<evidence type="ECO:0000259" key="10">
    <source>
        <dbReference type="Pfam" id="PF14416"/>
    </source>
</evidence>
<reference evidence="11" key="1">
    <citation type="submission" date="2022-04" db="EMBL/GenBank/DDBJ databases">
        <title>A functionally conserved STORR gene fusion in Papaver species that diverged 16.8 million years ago.</title>
        <authorList>
            <person name="Catania T."/>
        </authorList>
    </citation>
    <scope>NUCLEOTIDE SEQUENCE</scope>
    <source>
        <strain evidence="11">S-188037</strain>
    </source>
</reference>
<evidence type="ECO:0000256" key="2">
    <source>
        <dbReference type="ARBA" id="ARBA00007727"/>
    </source>
</evidence>
<dbReference type="InterPro" id="IPR026057">
    <property type="entry name" value="TBL_C"/>
</dbReference>
<evidence type="ECO:0008006" key="13">
    <source>
        <dbReference type="Google" id="ProtNLM"/>
    </source>
</evidence>
<dbReference type="PANTHER" id="PTHR32285">
    <property type="entry name" value="PROTEIN TRICHOME BIREFRINGENCE-LIKE 9-RELATED"/>
    <property type="match status" value="1"/>
</dbReference>
<evidence type="ECO:0000313" key="11">
    <source>
        <dbReference type="EMBL" id="KAI3836842.1"/>
    </source>
</evidence>
<dbReference type="Pfam" id="PF13839">
    <property type="entry name" value="PC-Esterase"/>
    <property type="match status" value="1"/>
</dbReference>
<dbReference type="AlphaFoldDB" id="A0AAD4X4L9"/>
<protein>
    <recommendedName>
        <fullName evidence="13">Trichome birefringence-like N-terminal domain-containing protein</fullName>
    </recommendedName>
</protein>
<evidence type="ECO:0000256" key="3">
    <source>
        <dbReference type="ARBA" id="ARBA00022692"/>
    </source>
</evidence>
<keyword evidence="3" id="KW-0812">Transmembrane</keyword>
<evidence type="ECO:0000256" key="6">
    <source>
        <dbReference type="ARBA" id="ARBA00023136"/>
    </source>
</evidence>
<dbReference type="GO" id="GO:0016020">
    <property type="term" value="C:membrane"/>
    <property type="evidence" value="ECO:0007669"/>
    <property type="project" value="UniProtKB-SubCell"/>
</dbReference>
<gene>
    <name evidence="11" type="ORF">MKW98_005175</name>
</gene>
<dbReference type="GO" id="GO:0016413">
    <property type="term" value="F:O-acetyltransferase activity"/>
    <property type="evidence" value="ECO:0007669"/>
    <property type="project" value="InterPro"/>
</dbReference>
<keyword evidence="6" id="KW-0472">Membrane</keyword>
<accession>A0AAD4X4L9</accession>
<feature type="domain" description="Trichome birefringence-like C-terminal" evidence="9">
    <location>
        <begin position="111"/>
        <end position="386"/>
    </location>
</feature>
<evidence type="ECO:0000256" key="8">
    <source>
        <dbReference type="SAM" id="SignalP"/>
    </source>
</evidence>
<evidence type="ECO:0000256" key="7">
    <source>
        <dbReference type="SAM" id="MobiDB-lite"/>
    </source>
</evidence>
<comment type="subcellular location">
    <subcellularLocation>
        <location evidence="1">Membrane</location>
        <topology evidence="1">Single-pass membrane protein</topology>
    </subcellularLocation>
</comment>
<feature type="region of interest" description="Disordered" evidence="7">
    <location>
        <begin position="29"/>
        <end position="55"/>
    </location>
</feature>
<feature type="signal peptide" evidence="8">
    <location>
        <begin position="1"/>
        <end position="21"/>
    </location>
</feature>
<keyword evidence="5" id="KW-1133">Transmembrane helix</keyword>
<keyword evidence="4" id="KW-0735">Signal-anchor</keyword>
<feature type="domain" description="Trichome birefringence-like N-terminal" evidence="10">
    <location>
        <begin position="57"/>
        <end position="110"/>
    </location>
</feature>
<keyword evidence="12" id="KW-1185">Reference proteome</keyword>
<proteinExistence type="inferred from homology"/>
<evidence type="ECO:0000256" key="1">
    <source>
        <dbReference type="ARBA" id="ARBA00004167"/>
    </source>
</evidence>